<accession>U6SSZ8</accession>
<name>U6SSZ8_9BACI</name>
<dbReference type="InterPro" id="IPR037278">
    <property type="entry name" value="ARFGAP/RecO"/>
</dbReference>
<dbReference type="AlphaFoldDB" id="U6SSZ8"/>
<evidence type="ECO:0000256" key="7">
    <source>
        <dbReference type="HAMAP-Rule" id="MF_00201"/>
    </source>
</evidence>
<dbReference type="Pfam" id="PF02565">
    <property type="entry name" value="RecO_C"/>
    <property type="match status" value="1"/>
</dbReference>
<dbReference type="Proteomes" id="UP000017170">
    <property type="component" value="Unassembled WGS sequence"/>
</dbReference>
<dbReference type="GO" id="GO:0043590">
    <property type="term" value="C:bacterial nucleoid"/>
    <property type="evidence" value="ECO:0007669"/>
    <property type="project" value="TreeGrafter"/>
</dbReference>
<reference evidence="9 10" key="1">
    <citation type="journal article" date="2013" name="Genome Announc.">
        <title>Genome Sequence of the Extreme Obligate Alkaliphile Bacillus marmarensis Strain DSM 21297.</title>
        <authorList>
            <person name="Wernick D.G."/>
            <person name="Choi K.Y."/>
            <person name="Tat C.A."/>
            <person name="Lafontaine Rivera J.G."/>
            <person name="Liao J.C."/>
        </authorList>
    </citation>
    <scope>NUCLEOTIDE SEQUENCE [LARGE SCALE GENOMIC DNA]</scope>
    <source>
        <strain evidence="9 10">DSM 21297</strain>
    </source>
</reference>
<feature type="domain" description="DNA replication/recombination mediator RecO N-terminal" evidence="8">
    <location>
        <begin position="2"/>
        <end position="78"/>
    </location>
</feature>
<evidence type="ECO:0000256" key="2">
    <source>
        <dbReference type="ARBA" id="ARBA00021310"/>
    </source>
</evidence>
<dbReference type="GO" id="GO:0006302">
    <property type="term" value="P:double-strand break repair"/>
    <property type="evidence" value="ECO:0007669"/>
    <property type="project" value="TreeGrafter"/>
</dbReference>
<dbReference type="Pfam" id="PF11967">
    <property type="entry name" value="RecO_N"/>
    <property type="match status" value="1"/>
</dbReference>
<organism evidence="9 10">
    <name type="scientific">Alkalihalophilus marmarensis DSM 21297</name>
    <dbReference type="NCBI Taxonomy" id="1188261"/>
    <lineage>
        <taxon>Bacteria</taxon>
        <taxon>Bacillati</taxon>
        <taxon>Bacillota</taxon>
        <taxon>Bacilli</taxon>
        <taxon>Bacillales</taxon>
        <taxon>Bacillaceae</taxon>
        <taxon>Alkalihalophilus</taxon>
    </lineage>
</organism>
<dbReference type="InterPro" id="IPR012340">
    <property type="entry name" value="NA-bd_OB-fold"/>
</dbReference>
<dbReference type="Gene3D" id="1.20.1440.120">
    <property type="entry name" value="Recombination protein O, C-terminal domain"/>
    <property type="match status" value="1"/>
</dbReference>
<dbReference type="NCBIfam" id="TIGR00613">
    <property type="entry name" value="reco"/>
    <property type="match status" value="1"/>
</dbReference>
<dbReference type="Gene3D" id="2.40.50.140">
    <property type="entry name" value="Nucleic acid-binding proteins"/>
    <property type="match status" value="1"/>
</dbReference>
<protein>
    <recommendedName>
        <fullName evidence="2 7">DNA repair protein RecO</fullName>
    </recommendedName>
    <alternativeName>
        <fullName evidence="6 7">Recombination protein O</fullName>
    </alternativeName>
</protein>
<proteinExistence type="inferred from homology"/>
<comment type="caution">
    <text evidence="9">The sequence shown here is derived from an EMBL/GenBank/DDBJ whole genome shotgun (WGS) entry which is preliminary data.</text>
</comment>
<dbReference type="InterPro" id="IPR022572">
    <property type="entry name" value="DNA_rep/recomb_RecO_N"/>
</dbReference>
<comment type="function">
    <text evidence="7">Involved in DNA repair and RecF pathway recombination.</text>
</comment>
<dbReference type="PANTHER" id="PTHR33991">
    <property type="entry name" value="DNA REPAIR PROTEIN RECO"/>
    <property type="match status" value="1"/>
</dbReference>
<evidence type="ECO:0000256" key="4">
    <source>
        <dbReference type="ARBA" id="ARBA00023172"/>
    </source>
</evidence>
<keyword evidence="10" id="KW-1185">Reference proteome</keyword>
<dbReference type="InterPro" id="IPR003717">
    <property type="entry name" value="RecO"/>
</dbReference>
<dbReference type="EMBL" id="ATAE01000005">
    <property type="protein sequence ID" value="ERN54763.1"/>
    <property type="molecule type" value="Genomic_DNA"/>
</dbReference>
<dbReference type="HAMAP" id="MF_00201">
    <property type="entry name" value="RecO"/>
    <property type="match status" value="1"/>
</dbReference>
<dbReference type="InterPro" id="IPR042242">
    <property type="entry name" value="RecO_C"/>
</dbReference>
<evidence type="ECO:0000313" key="9">
    <source>
        <dbReference type="EMBL" id="ERN54763.1"/>
    </source>
</evidence>
<evidence type="ECO:0000259" key="8">
    <source>
        <dbReference type="Pfam" id="PF11967"/>
    </source>
</evidence>
<evidence type="ECO:0000256" key="5">
    <source>
        <dbReference type="ARBA" id="ARBA00023204"/>
    </source>
</evidence>
<keyword evidence="3 7" id="KW-0227">DNA damage</keyword>
<keyword evidence="5 7" id="KW-0234">DNA repair</keyword>
<dbReference type="RefSeq" id="WP_022626845.1">
    <property type="nucleotide sequence ID" value="NZ_ATAE01000005.1"/>
</dbReference>
<dbReference type="PANTHER" id="PTHR33991:SF1">
    <property type="entry name" value="DNA REPAIR PROTEIN RECO"/>
    <property type="match status" value="1"/>
</dbReference>
<dbReference type="SUPFAM" id="SSF50249">
    <property type="entry name" value="Nucleic acid-binding proteins"/>
    <property type="match status" value="1"/>
</dbReference>
<evidence type="ECO:0000256" key="3">
    <source>
        <dbReference type="ARBA" id="ARBA00022763"/>
    </source>
</evidence>
<dbReference type="SUPFAM" id="SSF57863">
    <property type="entry name" value="ArfGap/RecO-like zinc finger"/>
    <property type="match status" value="1"/>
</dbReference>
<dbReference type="GO" id="GO:0006310">
    <property type="term" value="P:DNA recombination"/>
    <property type="evidence" value="ECO:0007669"/>
    <property type="project" value="UniProtKB-UniRule"/>
</dbReference>
<evidence type="ECO:0000256" key="6">
    <source>
        <dbReference type="ARBA" id="ARBA00033409"/>
    </source>
</evidence>
<dbReference type="PATRIC" id="fig|1188261.3.peg.460"/>
<sequence>MMQKVEAIVIRTNDYGESNKIVTLFTRENGKVGVMARGAKKPKSRLAAISQLFIHGLYLFQKSNGLGTLNQAEMIHSYKEVRNDLFLASYATYVVELIDKLTEEKQPNEPLFHLLQQTLLYLDEGIDPEVLLRIFEMKMMQVAGITPELDQCANCGSTEVPSGFSIKEAGFLCKKCILKDEHAFKITPHTARLLRLFYYIDLSRLGQISLKDETKKELKLIISAYYDEYSGVTLRSKRFLDQLERMGDLKPPY</sequence>
<gene>
    <name evidence="7" type="primary">recO</name>
    <name evidence="9" type="ORF">A33I_05285</name>
</gene>
<evidence type="ECO:0000313" key="10">
    <source>
        <dbReference type="Proteomes" id="UP000017170"/>
    </source>
</evidence>
<keyword evidence="4 7" id="KW-0233">DNA recombination</keyword>
<evidence type="ECO:0000256" key="1">
    <source>
        <dbReference type="ARBA" id="ARBA00007452"/>
    </source>
</evidence>
<comment type="similarity">
    <text evidence="1 7">Belongs to the RecO family.</text>
</comment>